<dbReference type="OrthoDB" id="7278537at2"/>
<proteinExistence type="predicted"/>
<dbReference type="EMBL" id="CP035952">
    <property type="protein sequence ID" value="QBF27157.1"/>
    <property type="molecule type" value="Genomic_DNA"/>
</dbReference>
<protein>
    <submittedName>
        <fullName evidence="1">Uncharacterized protein</fullName>
    </submittedName>
</protein>
<accession>A0A411MK64</accession>
<evidence type="ECO:0000313" key="2">
    <source>
        <dbReference type="Proteomes" id="UP000291130"/>
    </source>
</evidence>
<dbReference type="KEGG" id="ptk:EXN22_16205"/>
<keyword evidence="2" id="KW-1185">Reference proteome</keyword>
<dbReference type="AlphaFoldDB" id="A0A411MK64"/>
<name>A0A411MK64_9PSED</name>
<sequence>MSSVVEICNMALSNLGQSARIDDLSEASVPAEQCSLWFVHCRDYVLRADCDWPFATKFEQLAGVASNPDPEFPYAFAVPIDCMRIRRIVNPAFPQGYFPHCHGGYALPAIPPIRFRVINGSSQRLIATSVDEAKLEYTMKVESPEMFDPMFVDALSWYLASKIAPSLGKDTSIAGNCFAQYQAVTLQAAAAALNEGTPPPPHESAFIAVRN</sequence>
<evidence type="ECO:0000313" key="1">
    <source>
        <dbReference type="EMBL" id="QBF27157.1"/>
    </source>
</evidence>
<dbReference type="RefSeq" id="WP_130265019.1">
    <property type="nucleotide sequence ID" value="NZ_CP035952.1"/>
</dbReference>
<dbReference type="Proteomes" id="UP000291130">
    <property type="component" value="Chromosome"/>
</dbReference>
<reference evidence="1 2" key="1">
    <citation type="submission" date="2019-02" db="EMBL/GenBank/DDBJ databases">
        <title>Complete genome sequence of Pseudomonas sp. SNU WT1 isolated from rainbow trout.</title>
        <authorList>
            <person name="Oh W.T."/>
            <person name="Park S.C."/>
        </authorList>
    </citation>
    <scope>NUCLEOTIDE SEQUENCE [LARGE SCALE GENOMIC DNA]</scope>
    <source>
        <strain evidence="1 2">SNU WT1</strain>
    </source>
</reference>
<organism evidence="1 2">
    <name type="scientific">Pseudomonas tructae</name>
    <dbReference type="NCBI Taxonomy" id="2518644"/>
    <lineage>
        <taxon>Bacteria</taxon>
        <taxon>Pseudomonadati</taxon>
        <taxon>Pseudomonadota</taxon>
        <taxon>Gammaproteobacteria</taxon>
        <taxon>Pseudomonadales</taxon>
        <taxon>Pseudomonadaceae</taxon>
        <taxon>Pseudomonas</taxon>
    </lineage>
</organism>
<gene>
    <name evidence="1" type="ORF">EXN22_16205</name>
</gene>